<dbReference type="AlphaFoldDB" id="A0A917EMH2"/>
<dbReference type="EMBL" id="BMFK01000001">
    <property type="protein sequence ID" value="GGE61413.1"/>
    <property type="molecule type" value="Genomic_DNA"/>
</dbReference>
<evidence type="ECO:0000313" key="1">
    <source>
        <dbReference type="EMBL" id="GGE61413.1"/>
    </source>
</evidence>
<gene>
    <name evidence="1" type="ORF">GCM10007140_09670</name>
</gene>
<organism evidence="1 2">
    <name type="scientific">Priestia taiwanensis</name>
    <dbReference type="NCBI Taxonomy" id="1347902"/>
    <lineage>
        <taxon>Bacteria</taxon>
        <taxon>Bacillati</taxon>
        <taxon>Bacillota</taxon>
        <taxon>Bacilli</taxon>
        <taxon>Bacillales</taxon>
        <taxon>Bacillaceae</taxon>
        <taxon>Priestia</taxon>
    </lineage>
</organism>
<comment type="caution">
    <text evidence="1">The sequence shown here is derived from an EMBL/GenBank/DDBJ whole genome shotgun (WGS) entry which is preliminary data.</text>
</comment>
<protein>
    <submittedName>
        <fullName evidence="1">Uncharacterized protein</fullName>
    </submittedName>
</protein>
<keyword evidence="2" id="KW-1185">Reference proteome</keyword>
<sequence length="60" mass="6809">MTKFIDLAEVKKMISEKELKKFGESVVGEKAVASVNGKEQVGSVVYRRKATYDEPFERRA</sequence>
<dbReference type="RefSeq" id="WP_188387286.1">
    <property type="nucleotide sequence ID" value="NZ_BMFK01000001.1"/>
</dbReference>
<evidence type="ECO:0000313" key="2">
    <source>
        <dbReference type="Proteomes" id="UP000605259"/>
    </source>
</evidence>
<proteinExistence type="predicted"/>
<accession>A0A917EMH2</accession>
<dbReference type="Proteomes" id="UP000605259">
    <property type="component" value="Unassembled WGS sequence"/>
</dbReference>
<reference evidence="1" key="2">
    <citation type="submission" date="2020-09" db="EMBL/GenBank/DDBJ databases">
        <authorList>
            <person name="Sun Q."/>
            <person name="Zhou Y."/>
        </authorList>
    </citation>
    <scope>NUCLEOTIDE SEQUENCE</scope>
    <source>
        <strain evidence="1">CGMCC 1.12698</strain>
    </source>
</reference>
<name>A0A917EMH2_9BACI</name>
<reference evidence="1" key="1">
    <citation type="journal article" date="2014" name="Int. J. Syst. Evol. Microbiol.">
        <title>Complete genome sequence of Corynebacterium casei LMG S-19264T (=DSM 44701T), isolated from a smear-ripened cheese.</title>
        <authorList>
            <consortium name="US DOE Joint Genome Institute (JGI-PGF)"/>
            <person name="Walter F."/>
            <person name="Albersmeier A."/>
            <person name="Kalinowski J."/>
            <person name="Ruckert C."/>
        </authorList>
    </citation>
    <scope>NUCLEOTIDE SEQUENCE</scope>
    <source>
        <strain evidence="1">CGMCC 1.12698</strain>
    </source>
</reference>